<dbReference type="SUPFAM" id="SSF46626">
    <property type="entry name" value="Cytochrome c"/>
    <property type="match status" value="1"/>
</dbReference>
<reference evidence="6 7" key="1">
    <citation type="submission" date="2019-03" db="EMBL/GenBank/DDBJ databases">
        <title>Genomic Encyclopedia of Type Strains, Phase IV (KMG-IV): sequencing the most valuable type-strain genomes for metagenomic binning, comparative biology and taxonomic classification.</title>
        <authorList>
            <person name="Goeker M."/>
        </authorList>
    </citation>
    <scope>NUCLEOTIDE SEQUENCE [LARGE SCALE GENOMIC DNA]</scope>
    <source>
        <strain evidence="6 7">DSM 21100</strain>
    </source>
</reference>
<dbReference type="RefSeq" id="WP_132130038.1">
    <property type="nucleotide sequence ID" value="NZ_SMAD01000011.1"/>
</dbReference>
<organism evidence="6 7">
    <name type="scientific">Anseongella ginsenosidimutans</name>
    <dbReference type="NCBI Taxonomy" id="496056"/>
    <lineage>
        <taxon>Bacteria</taxon>
        <taxon>Pseudomonadati</taxon>
        <taxon>Bacteroidota</taxon>
        <taxon>Sphingobacteriia</taxon>
        <taxon>Sphingobacteriales</taxon>
        <taxon>Sphingobacteriaceae</taxon>
        <taxon>Anseongella</taxon>
    </lineage>
</organism>
<dbReference type="InterPro" id="IPR011041">
    <property type="entry name" value="Quinoprot_gluc/sorb_DH_b-prop"/>
</dbReference>
<dbReference type="Gene3D" id="1.10.760.10">
    <property type="entry name" value="Cytochrome c-like domain"/>
    <property type="match status" value="1"/>
</dbReference>
<sequence>MYKLRLIAVSLFVISVVTSCKPKQTPEEKRLADSLAIREKYDESPVLSAEESLEHFRIEEGFEIKLVASEPDVRTPVAMTFDEKGRIWVVEMPNYMPDTVGTGEDAPTGTIAILEDSNQDGRMDKRSVFMDSLVLPRAICLIEDGVLVAEPPKLWFVENNNGQAGKKTLVDPEYAAGGNVEHQPNGLYRALDNWIYNAKSAKRYRKKGDRWLIERTVFRGQWGISQDNQGRLFYNHNSANLLGDYFPPRFGAANPSQEDVAGYSENIVPNNRVYPIRPNTGINRGYLEGMLSDSLRLVNFTAASGPVIYRGGLFGREYAGNAFVPEPSANLVKRDSIHYQVNHVSGKQAYENKEFLASTDERFRPVSAYNGPDGALYLVDMYRGIIQHVTYLTDYLKNEISERELSDPLNRGRIYKIIPEGSEPERVTFPSEINGLIALLDHENGWVRDKAQQLIVDRRHPESIPLLREKLKSGGNETGLIHTLWTLEGLYALEWNDLKPFLQSNNEVLVAQALTAIPSVVTRANHAAILEALKPLAANVKLAPYLAYLLPAIHAFAPGAAGEFLLELAKQYPNDAYVADAVISNLHKREADFLEQLNRWNTDTTLVIKKHLEEVLQDIREKEQARLKKELLKELSRGRELFKNICQTCHGADGKGIRSMAPPLNRSEWVTGDKNRLAAIVLFGLTGPIEVNGHVYDQKEIAGEMPGIGNNDALSDGDVAQILSFVRNAWNNNAGLVSAEDVARVREKLKDREGAFTVEELQKLSF</sequence>
<dbReference type="Gene3D" id="2.120.10.30">
    <property type="entry name" value="TolB, C-terminal domain"/>
    <property type="match status" value="1"/>
</dbReference>
<evidence type="ECO:0000313" key="7">
    <source>
        <dbReference type="Proteomes" id="UP000295807"/>
    </source>
</evidence>
<keyword evidence="3 4" id="KW-0408">Iron</keyword>
<keyword evidence="7" id="KW-1185">Reference proteome</keyword>
<dbReference type="GO" id="GO:0046872">
    <property type="term" value="F:metal ion binding"/>
    <property type="evidence" value="ECO:0007669"/>
    <property type="project" value="UniProtKB-KW"/>
</dbReference>
<dbReference type="InterPro" id="IPR009056">
    <property type="entry name" value="Cyt_c-like_dom"/>
</dbReference>
<dbReference type="PANTHER" id="PTHR33546">
    <property type="entry name" value="LARGE, MULTIFUNCTIONAL SECRETED PROTEIN-RELATED"/>
    <property type="match status" value="1"/>
</dbReference>
<protein>
    <submittedName>
        <fullName evidence="6">Cbb3-type cytochrome c oxidase subunit III</fullName>
    </submittedName>
</protein>
<dbReference type="AlphaFoldDB" id="A0A4R3KN05"/>
<dbReference type="PANTHER" id="PTHR33546:SF1">
    <property type="entry name" value="LARGE, MULTIFUNCTIONAL SECRETED PROTEIN"/>
    <property type="match status" value="1"/>
</dbReference>
<dbReference type="Pfam" id="PF00034">
    <property type="entry name" value="Cytochrom_C"/>
    <property type="match status" value="1"/>
</dbReference>
<evidence type="ECO:0000256" key="4">
    <source>
        <dbReference type="PROSITE-ProRule" id="PRU00433"/>
    </source>
</evidence>
<proteinExistence type="predicted"/>
<dbReference type="PROSITE" id="PS51007">
    <property type="entry name" value="CYTC"/>
    <property type="match status" value="1"/>
</dbReference>
<gene>
    <name evidence="6" type="ORF">EDD80_11113</name>
</gene>
<dbReference type="OrthoDB" id="9811395at2"/>
<dbReference type="GO" id="GO:0009055">
    <property type="term" value="F:electron transfer activity"/>
    <property type="evidence" value="ECO:0007669"/>
    <property type="project" value="InterPro"/>
</dbReference>
<dbReference type="GO" id="GO:0020037">
    <property type="term" value="F:heme binding"/>
    <property type="evidence" value="ECO:0007669"/>
    <property type="project" value="InterPro"/>
</dbReference>
<dbReference type="InterPro" id="IPR036909">
    <property type="entry name" value="Cyt_c-like_dom_sf"/>
</dbReference>
<evidence type="ECO:0000313" key="6">
    <source>
        <dbReference type="EMBL" id="TCS85611.1"/>
    </source>
</evidence>
<dbReference type="Pfam" id="PF23500">
    <property type="entry name" value="DUF7133"/>
    <property type="match status" value="1"/>
</dbReference>
<dbReference type="InterPro" id="IPR011042">
    <property type="entry name" value="6-blade_b-propeller_TolB-like"/>
</dbReference>
<evidence type="ECO:0000256" key="3">
    <source>
        <dbReference type="ARBA" id="ARBA00023004"/>
    </source>
</evidence>
<dbReference type="PROSITE" id="PS51257">
    <property type="entry name" value="PROKAR_LIPOPROTEIN"/>
    <property type="match status" value="1"/>
</dbReference>
<keyword evidence="2 4" id="KW-0479">Metal-binding</keyword>
<comment type="caution">
    <text evidence="6">The sequence shown here is derived from an EMBL/GenBank/DDBJ whole genome shotgun (WGS) entry which is preliminary data.</text>
</comment>
<feature type="domain" description="Cytochrome c" evidence="5">
    <location>
        <begin position="633"/>
        <end position="730"/>
    </location>
</feature>
<keyword evidence="1 4" id="KW-0349">Heme</keyword>
<dbReference type="SUPFAM" id="SSF50952">
    <property type="entry name" value="Soluble quinoprotein glucose dehydrogenase"/>
    <property type="match status" value="1"/>
</dbReference>
<dbReference type="InterPro" id="IPR055557">
    <property type="entry name" value="DUF7133"/>
</dbReference>
<evidence type="ECO:0000256" key="2">
    <source>
        <dbReference type="ARBA" id="ARBA00022723"/>
    </source>
</evidence>
<dbReference type="EMBL" id="SMAD01000011">
    <property type="protein sequence ID" value="TCS85611.1"/>
    <property type="molecule type" value="Genomic_DNA"/>
</dbReference>
<evidence type="ECO:0000259" key="5">
    <source>
        <dbReference type="PROSITE" id="PS51007"/>
    </source>
</evidence>
<evidence type="ECO:0000256" key="1">
    <source>
        <dbReference type="ARBA" id="ARBA00022617"/>
    </source>
</evidence>
<name>A0A4R3KN05_9SPHI</name>
<dbReference type="Proteomes" id="UP000295807">
    <property type="component" value="Unassembled WGS sequence"/>
</dbReference>
<accession>A0A4R3KN05</accession>